<dbReference type="OMA" id="PRENGYY"/>
<keyword evidence="2" id="KW-1185">Reference proteome</keyword>
<protein>
    <submittedName>
        <fullName evidence="1">Uncharacterized protein</fullName>
    </submittedName>
</protein>
<proteinExistence type="predicted"/>
<dbReference type="GeneID" id="9055472"/>
<dbReference type="RefSeq" id="XP_002774692.1">
    <property type="nucleotide sequence ID" value="XM_002774646.1"/>
</dbReference>
<accession>C5L9T4</accession>
<organism evidence="2">
    <name type="scientific">Perkinsus marinus (strain ATCC 50983 / TXsc)</name>
    <dbReference type="NCBI Taxonomy" id="423536"/>
    <lineage>
        <taxon>Eukaryota</taxon>
        <taxon>Sar</taxon>
        <taxon>Alveolata</taxon>
        <taxon>Perkinsozoa</taxon>
        <taxon>Perkinsea</taxon>
        <taxon>Perkinsida</taxon>
        <taxon>Perkinsidae</taxon>
        <taxon>Perkinsus</taxon>
    </lineage>
</organism>
<dbReference type="EMBL" id="GG680674">
    <property type="protein sequence ID" value="EER06508.1"/>
    <property type="molecule type" value="Genomic_DNA"/>
</dbReference>
<name>C5L9T4_PERM5</name>
<dbReference type="Proteomes" id="UP000007800">
    <property type="component" value="Unassembled WGS sequence"/>
</dbReference>
<reference evidence="1 2" key="1">
    <citation type="submission" date="2008-07" db="EMBL/GenBank/DDBJ databases">
        <authorList>
            <person name="El-Sayed N."/>
            <person name="Caler E."/>
            <person name="Inman J."/>
            <person name="Amedeo P."/>
            <person name="Hass B."/>
            <person name="Wortman J."/>
        </authorList>
    </citation>
    <scope>NUCLEOTIDE SEQUENCE [LARGE SCALE GENOMIC DNA]</scope>
    <source>
        <strain evidence="2">ATCC 50983 / TXsc</strain>
    </source>
</reference>
<gene>
    <name evidence="1" type="ORF">Pmar_PMAR008306</name>
</gene>
<evidence type="ECO:0000313" key="1">
    <source>
        <dbReference type="EMBL" id="EER06508.1"/>
    </source>
</evidence>
<dbReference type="AlphaFoldDB" id="C5L9T4"/>
<dbReference type="InParanoid" id="C5L9T4"/>
<evidence type="ECO:0000313" key="2">
    <source>
        <dbReference type="Proteomes" id="UP000007800"/>
    </source>
</evidence>
<sequence length="167" mass="18949">MPAPRENGYYSRDKKGRDVIRFHNGQLSIRCERVGCNANGLERASYYYRVIMESAEKESEIPEYLKLELIDSRSGQPSLVGIPELSLRKDGEVVKVKMLDDDEEVLFMWVVAQDDEEAIEQGDTVDGGLLEGSSNKININTLKKAAKKKFRGGLSFKFGRKEKKENI</sequence>